<proteinExistence type="evidence at transcript level"/>
<organism evidence="3">
    <name type="scientific">Schistosoma japonicum</name>
    <name type="common">Blood fluke</name>
    <dbReference type="NCBI Taxonomy" id="6182"/>
    <lineage>
        <taxon>Eukaryota</taxon>
        <taxon>Metazoa</taxon>
        <taxon>Spiralia</taxon>
        <taxon>Lophotrochozoa</taxon>
        <taxon>Platyhelminthes</taxon>
        <taxon>Trematoda</taxon>
        <taxon>Digenea</taxon>
        <taxon>Strigeidida</taxon>
        <taxon>Schistosomatoidea</taxon>
        <taxon>Schistosomatidae</taxon>
        <taxon>Schistosoma</taxon>
    </lineage>
</organism>
<dbReference type="GO" id="GO:0043456">
    <property type="term" value="P:regulation of pentose-phosphate shunt"/>
    <property type="evidence" value="ECO:0007669"/>
    <property type="project" value="TreeGrafter"/>
</dbReference>
<feature type="binding site" evidence="2">
    <location>
        <position position="64"/>
    </location>
    <ligand>
        <name>substrate</name>
    </ligand>
</feature>
<accession>Q5BRW1</accession>
<evidence type="ECO:0000313" key="3">
    <source>
        <dbReference type="EMBL" id="AAX30724.1"/>
    </source>
</evidence>
<dbReference type="AlphaFoldDB" id="Q5BRW1"/>
<name>Q5BRW1_SCHJA</name>
<dbReference type="Gene3D" id="3.40.50.1240">
    <property type="entry name" value="Phosphoglycerate mutase-like"/>
    <property type="match status" value="1"/>
</dbReference>
<protein>
    <submittedName>
        <fullName evidence="3">SJCHGC07205 protein</fullName>
    </submittedName>
</protein>
<evidence type="ECO:0000256" key="1">
    <source>
        <dbReference type="ARBA" id="ARBA00022801"/>
    </source>
</evidence>
<dbReference type="SMART" id="SM00855">
    <property type="entry name" value="PGAM"/>
    <property type="match status" value="1"/>
</dbReference>
<dbReference type="SUPFAM" id="SSF53254">
    <property type="entry name" value="Phosphoglycerate mutase-like"/>
    <property type="match status" value="1"/>
</dbReference>
<dbReference type="GO" id="GO:0004331">
    <property type="term" value="F:fructose-2,6-bisphosphate 2-phosphatase activity"/>
    <property type="evidence" value="ECO:0007669"/>
    <property type="project" value="TreeGrafter"/>
</dbReference>
<dbReference type="CDD" id="cd07067">
    <property type="entry name" value="HP_PGM_like"/>
    <property type="match status" value="1"/>
</dbReference>
<dbReference type="PANTHER" id="PTHR46517">
    <property type="entry name" value="FRUCTOSE-2,6-BISPHOSPHATASE TIGAR"/>
    <property type="match status" value="1"/>
</dbReference>
<keyword evidence="1" id="KW-0378">Hydrolase</keyword>
<dbReference type="GO" id="GO:0005829">
    <property type="term" value="C:cytosol"/>
    <property type="evidence" value="ECO:0007669"/>
    <property type="project" value="TreeGrafter"/>
</dbReference>
<dbReference type="EMBL" id="AY915503">
    <property type="protein sequence ID" value="AAX30724.1"/>
    <property type="molecule type" value="mRNA"/>
</dbReference>
<dbReference type="InterPro" id="IPR013078">
    <property type="entry name" value="His_Pase_superF_clade-1"/>
</dbReference>
<feature type="binding site" evidence="2">
    <location>
        <begin position="14"/>
        <end position="21"/>
    </location>
    <ligand>
        <name>substrate</name>
    </ligand>
</feature>
<dbReference type="GO" id="GO:0045820">
    <property type="term" value="P:negative regulation of glycolytic process"/>
    <property type="evidence" value="ECO:0007669"/>
    <property type="project" value="TreeGrafter"/>
</dbReference>
<sequence length="70" mass="8101">MTQKILYFYLTLLRHGETYENKYQVIQGHLDTDLSEVGLEQARSIRMHINGSKPDVVISSDLKRAIFVGY</sequence>
<dbReference type="Pfam" id="PF00300">
    <property type="entry name" value="His_Phos_1"/>
    <property type="match status" value="1"/>
</dbReference>
<evidence type="ECO:0000256" key="2">
    <source>
        <dbReference type="PIRSR" id="PIRSR613078-2"/>
    </source>
</evidence>
<dbReference type="PANTHER" id="PTHR46517:SF1">
    <property type="entry name" value="FRUCTOSE-2,6-BISPHOSPHATASE TIGAR"/>
    <property type="match status" value="1"/>
</dbReference>
<reference evidence="3" key="2">
    <citation type="journal article" date="2006" name="PLoS Pathog.">
        <title>New perspectives on host-parasite interplay by comparative transcriptomic and proteomic analyses of Schistosoma japonicum.</title>
        <authorList>
            <person name="Liu F."/>
            <person name="Lu J."/>
            <person name="Hu W."/>
            <person name="Wang S.Y."/>
            <person name="Cui S.J."/>
            <person name="Chi M."/>
            <person name="Yan Q."/>
            <person name="Wang X.R."/>
            <person name="Song H.D."/>
            <person name="Xu X.N."/>
            <person name="Wang J.J."/>
            <person name="Zhang X.L."/>
            <person name="Zhang X."/>
            <person name="Wang Z.Q."/>
            <person name="Xue C.L."/>
            <person name="Brindley P.J."/>
            <person name="McManus D.P."/>
            <person name="Yang P.Y."/>
            <person name="Feng Z."/>
            <person name="Chen Z."/>
            <person name="Han Z.G."/>
        </authorList>
    </citation>
    <scope>NUCLEOTIDE SEQUENCE</scope>
</reference>
<dbReference type="InterPro" id="IPR029033">
    <property type="entry name" value="His_PPase_superfam"/>
</dbReference>
<dbReference type="InterPro" id="IPR051695">
    <property type="entry name" value="Phosphoglycerate_Mutase"/>
</dbReference>
<reference evidence="3" key="1">
    <citation type="submission" date="2005-01" db="EMBL/GenBank/DDBJ databases">
        <authorList>
            <person name="Han Z."/>
        </authorList>
    </citation>
    <scope>NUCLEOTIDE SEQUENCE</scope>
</reference>